<dbReference type="AlphaFoldDB" id="A0A7U6FS15"/>
<dbReference type="RefSeq" id="WP_116285097.1">
    <property type="nucleotide sequence ID" value="NZ_CP034672.1"/>
</dbReference>
<dbReference type="EMBL" id="RDPI01000019">
    <property type="protein sequence ID" value="MBF4374543.1"/>
    <property type="molecule type" value="Genomic_DNA"/>
</dbReference>
<proteinExistence type="predicted"/>
<evidence type="ECO:0000313" key="4">
    <source>
        <dbReference type="Proteomes" id="UP000726136"/>
    </source>
</evidence>
<organism evidence="1 3">
    <name type="scientific">Vibrio anguillarum</name>
    <name type="common">Listonella anguillarum</name>
    <dbReference type="NCBI Taxonomy" id="55601"/>
    <lineage>
        <taxon>Bacteria</taxon>
        <taxon>Pseudomonadati</taxon>
        <taxon>Pseudomonadota</taxon>
        <taxon>Gammaproteobacteria</taxon>
        <taxon>Vibrionales</taxon>
        <taxon>Vibrionaceae</taxon>
        <taxon>Vibrio</taxon>
    </lineage>
</organism>
<name>A0A7U6FS15_VIBAN</name>
<reference evidence="2 4" key="2">
    <citation type="journal article" date="2021" name="PeerJ">
        <title>Analysis of 44 Vibrio anguillarum genomes reveals high genetic diversity.</title>
        <authorList>
            <person name="Hansen M.J."/>
            <person name="Dalsgaard I."/>
        </authorList>
    </citation>
    <scope>NUCLEOTIDE SEQUENCE [LARGE SCALE GENOMIC DNA]</scope>
    <source>
        <strain evidence="2 4">040915-1/1B</strain>
    </source>
</reference>
<dbReference type="Proteomes" id="UP000726136">
    <property type="component" value="Unassembled WGS sequence"/>
</dbReference>
<evidence type="ECO:0000313" key="2">
    <source>
        <dbReference type="EMBL" id="MBF4374543.1"/>
    </source>
</evidence>
<evidence type="ECO:0000313" key="3">
    <source>
        <dbReference type="Proteomes" id="UP000256923"/>
    </source>
</evidence>
<dbReference type="Proteomes" id="UP000256923">
    <property type="component" value="Chromosome 1"/>
</dbReference>
<dbReference type="EMBL" id="CP034672">
    <property type="protein sequence ID" value="AZS26262.1"/>
    <property type="molecule type" value="Genomic_DNA"/>
</dbReference>
<evidence type="ECO:0000313" key="1">
    <source>
        <dbReference type="EMBL" id="AZS26262.1"/>
    </source>
</evidence>
<sequence length="113" mass="13003">MTIQSELSTIGQNTPFRMNIMRYKKVSEALAPYGLVLRNGVVIDETLPRNVHSVVGYIDNKKIDLEVPISLCDYPDVAAYIDGGRERRIKKFRKEQDEAAAWIKERNELYSKN</sequence>
<accession>A0A7U6FS15</accession>
<gene>
    <name evidence="1" type="ORF">DYL72_15245</name>
    <name evidence="2" type="ORF">EAY46_15845</name>
</gene>
<reference evidence="1 3" key="1">
    <citation type="submission" date="2018-12" db="EMBL/GenBank/DDBJ databases">
        <title>Characterization and Draft Genome of Vibrio anguillarum J360 Marine Pathogen Isolated from an Outbreak in Lumpfish (Cyclopterus lumpus).</title>
        <authorList>
            <person name="Vasquez J.I."/>
            <person name="Cao T."/>
            <person name="Chakraborty S."/>
            <person name="Gnanagobal H."/>
            <person name="Wescot J."/>
            <person name="Boyce D."/>
            <person name="Santander J."/>
        </authorList>
    </citation>
    <scope>NUCLEOTIDE SEQUENCE [LARGE SCALE GENOMIC DNA]</scope>
    <source>
        <strain evidence="1 3">J360</strain>
    </source>
</reference>
<protein>
    <submittedName>
        <fullName evidence="1">Uncharacterized protein</fullName>
    </submittedName>
</protein>
<keyword evidence="4" id="KW-1185">Reference proteome</keyword>